<proteinExistence type="predicted"/>
<sequence length="112" mass="12600">MSDSDKVGRCRPPKESQFGRGQRRASGRPKGARGENAIVQDIATELHRVQLNGREVEKTTAELLLISMRDLAMEGNLKAVKWLNEYRARLDPGRYAARGLDRKGAVRKQVQN</sequence>
<feature type="region of interest" description="Disordered" evidence="1">
    <location>
        <begin position="1"/>
        <end position="35"/>
    </location>
</feature>
<name>A0ABS3MW80_9BRAD</name>
<dbReference type="EMBL" id="JAGEPA010000002">
    <property type="protein sequence ID" value="MBO1435505.1"/>
    <property type="molecule type" value="Genomic_DNA"/>
</dbReference>
<accession>A0ABS3MW80</accession>
<feature type="compositionally biased region" description="Basic and acidic residues" evidence="1">
    <location>
        <begin position="1"/>
        <end position="14"/>
    </location>
</feature>
<evidence type="ECO:0000259" key="2">
    <source>
        <dbReference type="Pfam" id="PF18932"/>
    </source>
</evidence>
<comment type="caution">
    <text evidence="3">The sequence shown here is derived from an EMBL/GenBank/DDBJ whole genome shotgun (WGS) entry which is preliminary data.</text>
</comment>
<keyword evidence="4" id="KW-1185">Reference proteome</keyword>
<evidence type="ECO:0000313" key="3">
    <source>
        <dbReference type="EMBL" id="MBO1435505.1"/>
    </source>
</evidence>
<organism evidence="3 4">
    <name type="scientific">Bradyrhizobium quebecense</name>
    <dbReference type="NCBI Taxonomy" id="2748629"/>
    <lineage>
        <taxon>Bacteria</taxon>
        <taxon>Pseudomonadati</taxon>
        <taxon>Pseudomonadota</taxon>
        <taxon>Alphaproteobacteria</taxon>
        <taxon>Hyphomicrobiales</taxon>
        <taxon>Nitrobacteraceae</taxon>
        <taxon>Bradyrhizobium</taxon>
    </lineage>
</organism>
<protein>
    <recommendedName>
        <fullName evidence="2">DUF5681 domain-containing protein</fullName>
    </recommendedName>
</protein>
<reference evidence="3" key="1">
    <citation type="journal article" date="2021" name="Int. J. Syst. Evol. Microbiol.">
        <title>Bradyrhizobium septentrionale sp. nov. (sv. septentrionale) and Bradyrhizobium quebecense sp. nov. (sv. septentrionale) associated with legumes native to Canada possess rearranged symbiosis genes and numerous insertion sequences.</title>
        <authorList>
            <person name="Bromfield E.S.P."/>
            <person name="Cloutier S."/>
        </authorList>
    </citation>
    <scope>NUCLEOTIDE SEQUENCE</scope>
    <source>
        <strain evidence="3">12S5</strain>
    </source>
</reference>
<evidence type="ECO:0000256" key="1">
    <source>
        <dbReference type="SAM" id="MobiDB-lite"/>
    </source>
</evidence>
<feature type="compositionally biased region" description="Basic residues" evidence="1">
    <location>
        <begin position="21"/>
        <end position="31"/>
    </location>
</feature>
<dbReference type="RefSeq" id="WP_176396320.1">
    <property type="nucleotide sequence ID" value="NZ_CP088283.1"/>
</dbReference>
<dbReference type="Pfam" id="PF18932">
    <property type="entry name" value="DUF5681"/>
    <property type="match status" value="1"/>
</dbReference>
<evidence type="ECO:0000313" key="4">
    <source>
        <dbReference type="Proteomes" id="UP000692816"/>
    </source>
</evidence>
<dbReference type="InterPro" id="IPR043736">
    <property type="entry name" value="DUF5681"/>
</dbReference>
<gene>
    <name evidence="3" type="ORF">J4P68_40370</name>
</gene>
<feature type="domain" description="DUF5681" evidence="2">
    <location>
        <begin position="14"/>
        <end position="85"/>
    </location>
</feature>
<dbReference type="Proteomes" id="UP000692816">
    <property type="component" value="Unassembled WGS sequence"/>
</dbReference>